<accession>A0A5C3KD28</accession>
<sequence length="221" mass="25332">VVRHLRPLAIATNSLQSVSCRLDTVLVTFGFLLMQFTRIKSPANNPDWEEEKAACDRVINSLEKRWAKADQILFLAALILNPSYGFTLFDHSNAFLSQRRVINYLRVLWMRLFQHAAPAELETELMDYFKHEGIFCDLKSAIEFEENQARVMKRDINPMLIYESLRAPGAPDTHLMRLARHLFSAATNSASCERLFSAFGNLLTKLRNKLGLKNMKSIAEL</sequence>
<keyword evidence="3" id="KW-1185">Reference proteome</keyword>
<dbReference type="OrthoDB" id="2423954at2759"/>
<dbReference type="InterPro" id="IPR012337">
    <property type="entry name" value="RNaseH-like_sf"/>
</dbReference>
<dbReference type="SUPFAM" id="SSF53098">
    <property type="entry name" value="Ribonuclease H-like"/>
    <property type="match status" value="1"/>
</dbReference>
<evidence type="ECO:0000259" key="1">
    <source>
        <dbReference type="Pfam" id="PF05699"/>
    </source>
</evidence>
<evidence type="ECO:0000313" key="3">
    <source>
        <dbReference type="Proteomes" id="UP000307440"/>
    </source>
</evidence>
<feature type="non-terminal residue" evidence="2">
    <location>
        <position position="221"/>
    </location>
</feature>
<dbReference type="GO" id="GO:0046983">
    <property type="term" value="F:protein dimerization activity"/>
    <property type="evidence" value="ECO:0007669"/>
    <property type="project" value="InterPro"/>
</dbReference>
<reference evidence="2 3" key="1">
    <citation type="journal article" date="2019" name="Nat. Ecol. Evol.">
        <title>Megaphylogeny resolves global patterns of mushroom evolution.</title>
        <authorList>
            <person name="Varga T."/>
            <person name="Krizsan K."/>
            <person name="Foldi C."/>
            <person name="Dima B."/>
            <person name="Sanchez-Garcia M."/>
            <person name="Sanchez-Ramirez S."/>
            <person name="Szollosi G.J."/>
            <person name="Szarkandi J.G."/>
            <person name="Papp V."/>
            <person name="Albert L."/>
            <person name="Andreopoulos W."/>
            <person name="Angelini C."/>
            <person name="Antonin V."/>
            <person name="Barry K.W."/>
            <person name="Bougher N.L."/>
            <person name="Buchanan P."/>
            <person name="Buyck B."/>
            <person name="Bense V."/>
            <person name="Catcheside P."/>
            <person name="Chovatia M."/>
            <person name="Cooper J."/>
            <person name="Damon W."/>
            <person name="Desjardin D."/>
            <person name="Finy P."/>
            <person name="Geml J."/>
            <person name="Haridas S."/>
            <person name="Hughes K."/>
            <person name="Justo A."/>
            <person name="Karasinski D."/>
            <person name="Kautmanova I."/>
            <person name="Kiss B."/>
            <person name="Kocsube S."/>
            <person name="Kotiranta H."/>
            <person name="LaButti K.M."/>
            <person name="Lechner B.E."/>
            <person name="Liimatainen K."/>
            <person name="Lipzen A."/>
            <person name="Lukacs Z."/>
            <person name="Mihaltcheva S."/>
            <person name="Morgado L.N."/>
            <person name="Niskanen T."/>
            <person name="Noordeloos M.E."/>
            <person name="Ohm R.A."/>
            <person name="Ortiz-Santana B."/>
            <person name="Ovrebo C."/>
            <person name="Racz N."/>
            <person name="Riley R."/>
            <person name="Savchenko A."/>
            <person name="Shiryaev A."/>
            <person name="Soop K."/>
            <person name="Spirin V."/>
            <person name="Szebenyi C."/>
            <person name="Tomsovsky M."/>
            <person name="Tulloss R.E."/>
            <person name="Uehling J."/>
            <person name="Grigoriev I.V."/>
            <person name="Vagvolgyi C."/>
            <person name="Papp T."/>
            <person name="Martin F.M."/>
            <person name="Miettinen O."/>
            <person name="Hibbett D.S."/>
            <person name="Nagy L.G."/>
        </authorList>
    </citation>
    <scope>NUCLEOTIDE SEQUENCE [LARGE SCALE GENOMIC DNA]</scope>
    <source>
        <strain evidence="2 3">CBS 121175</strain>
    </source>
</reference>
<dbReference type="InterPro" id="IPR008906">
    <property type="entry name" value="HATC_C_dom"/>
</dbReference>
<gene>
    <name evidence="2" type="ORF">FA15DRAFT_548268</name>
</gene>
<name>A0A5C3KD28_COPMA</name>
<dbReference type="AlphaFoldDB" id="A0A5C3KD28"/>
<feature type="domain" description="HAT C-terminal dimerisation" evidence="1">
    <location>
        <begin position="174"/>
        <end position="217"/>
    </location>
</feature>
<protein>
    <recommendedName>
        <fullName evidence="1">HAT C-terminal dimerisation domain-containing protein</fullName>
    </recommendedName>
</protein>
<dbReference type="STRING" id="230819.A0A5C3KD28"/>
<organism evidence="2 3">
    <name type="scientific">Coprinopsis marcescibilis</name>
    <name type="common">Agaric fungus</name>
    <name type="synonym">Psathyrella marcescibilis</name>
    <dbReference type="NCBI Taxonomy" id="230819"/>
    <lineage>
        <taxon>Eukaryota</taxon>
        <taxon>Fungi</taxon>
        <taxon>Dikarya</taxon>
        <taxon>Basidiomycota</taxon>
        <taxon>Agaricomycotina</taxon>
        <taxon>Agaricomycetes</taxon>
        <taxon>Agaricomycetidae</taxon>
        <taxon>Agaricales</taxon>
        <taxon>Agaricineae</taxon>
        <taxon>Psathyrellaceae</taxon>
        <taxon>Coprinopsis</taxon>
    </lineage>
</organism>
<dbReference type="Pfam" id="PF05699">
    <property type="entry name" value="Dimer_Tnp_hAT"/>
    <property type="match status" value="1"/>
</dbReference>
<evidence type="ECO:0000313" key="2">
    <source>
        <dbReference type="EMBL" id="TFK17854.1"/>
    </source>
</evidence>
<feature type="non-terminal residue" evidence="2">
    <location>
        <position position="1"/>
    </location>
</feature>
<dbReference type="EMBL" id="ML210457">
    <property type="protein sequence ID" value="TFK17854.1"/>
    <property type="molecule type" value="Genomic_DNA"/>
</dbReference>
<proteinExistence type="predicted"/>
<dbReference type="Proteomes" id="UP000307440">
    <property type="component" value="Unassembled WGS sequence"/>
</dbReference>